<comment type="caution">
    <text evidence="2">The sequence shown here is derived from an EMBL/GenBank/DDBJ whole genome shotgun (WGS) entry which is preliminary data.</text>
</comment>
<accession>A0ABR3Y1Q5</accession>
<dbReference type="EMBL" id="JAWRVE010000005">
    <property type="protein sequence ID" value="KAL1881816.1"/>
    <property type="molecule type" value="Genomic_DNA"/>
</dbReference>
<feature type="compositionally biased region" description="Polar residues" evidence="1">
    <location>
        <begin position="247"/>
        <end position="261"/>
    </location>
</feature>
<organism evidence="2 3">
    <name type="scientific">Diaporthe australafricana</name>
    <dbReference type="NCBI Taxonomy" id="127596"/>
    <lineage>
        <taxon>Eukaryota</taxon>
        <taxon>Fungi</taxon>
        <taxon>Dikarya</taxon>
        <taxon>Ascomycota</taxon>
        <taxon>Pezizomycotina</taxon>
        <taxon>Sordariomycetes</taxon>
        <taxon>Sordariomycetidae</taxon>
        <taxon>Diaporthales</taxon>
        <taxon>Diaporthaceae</taxon>
        <taxon>Diaporthe</taxon>
    </lineage>
</organism>
<gene>
    <name evidence="2" type="ORF">Daus18300_000869</name>
</gene>
<evidence type="ECO:0000313" key="3">
    <source>
        <dbReference type="Proteomes" id="UP001583177"/>
    </source>
</evidence>
<evidence type="ECO:0000313" key="2">
    <source>
        <dbReference type="EMBL" id="KAL1881816.1"/>
    </source>
</evidence>
<feature type="compositionally biased region" description="Low complexity" evidence="1">
    <location>
        <begin position="208"/>
        <end position="221"/>
    </location>
</feature>
<proteinExistence type="predicted"/>
<feature type="compositionally biased region" description="Low complexity" evidence="1">
    <location>
        <begin position="166"/>
        <end position="182"/>
    </location>
</feature>
<name>A0ABR3Y1Q5_9PEZI</name>
<keyword evidence="3" id="KW-1185">Reference proteome</keyword>
<sequence>MSLGQLTSSVFLYCTPTMAPTTGLVTETVTATVTSTFTKVYTWTAPAACPTGEWLATYTIKEICTGDPKTWTQPAIPPNFIKTVVTCNVCDKKTKTITCPVEKAAQTGDVTIQGNGITATPASVPAQATGGPDSGAGPGPGPGAAAPVPGAGPGSGSMPNKGAGGDSPAAAPLPAPNNNNGNAGPGSPPASAPRSSPSKDDGKGGPGSAPAPGSGSSPASGPGSGSGPGAAAPADGPAGGMAPTVTMPKSNAATDGASSPYVTAGAPSLKSALLLVSGMFVLVSGSIVC</sequence>
<feature type="region of interest" description="Disordered" evidence="1">
    <location>
        <begin position="116"/>
        <end position="262"/>
    </location>
</feature>
<dbReference type="Proteomes" id="UP001583177">
    <property type="component" value="Unassembled WGS sequence"/>
</dbReference>
<protein>
    <submittedName>
        <fullName evidence="2">Uncharacterized protein</fullName>
    </submittedName>
</protein>
<evidence type="ECO:0000256" key="1">
    <source>
        <dbReference type="SAM" id="MobiDB-lite"/>
    </source>
</evidence>
<reference evidence="2 3" key="1">
    <citation type="journal article" date="2024" name="IMA Fungus">
        <title>IMA Genome - F19 : A genome assembly and annotation guide to empower mycologists, including annotated draft genome sequences of Ceratocystis pirilliformis, Diaporthe australafricana, Fusarium ophioides, Paecilomyces lecythidis, and Sporothrix stenoceras.</title>
        <authorList>
            <person name="Aylward J."/>
            <person name="Wilson A.M."/>
            <person name="Visagie C.M."/>
            <person name="Spraker J."/>
            <person name="Barnes I."/>
            <person name="Buitendag C."/>
            <person name="Ceriani C."/>
            <person name="Del Mar Angel L."/>
            <person name="du Plessis D."/>
            <person name="Fuchs T."/>
            <person name="Gasser K."/>
            <person name="Kramer D."/>
            <person name="Li W."/>
            <person name="Munsamy K."/>
            <person name="Piso A."/>
            <person name="Price J.L."/>
            <person name="Sonnekus B."/>
            <person name="Thomas C."/>
            <person name="van der Nest A."/>
            <person name="van Dijk A."/>
            <person name="van Heerden A."/>
            <person name="van Vuuren N."/>
            <person name="Yilmaz N."/>
            <person name="Duong T.A."/>
            <person name="van der Merwe N.A."/>
            <person name="Wingfield M.J."/>
            <person name="Wingfield B.D."/>
        </authorList>
    </citation>
    <scope>NUCLEOTIDE SEQUENCE [LARGE SCALE GENOMIC DNA]</scope>
    <source>
        <strain evidence="2 3">CMW 18300</strain>
    </source>
</reference>